<evidence type="ECO:0000256" key="6">
    <source>
        <dbReference type="ARBA" id="ARBA00023163"/>
    </source>
</evidence>
<dbReference type="Gene3D" id="2.40.50.140">
    <property type="entry name" value="Nucleic acid-binding proteins"/>
    <property type="match status" value="1"/>
</dbReference>
<gene>
    <name evidence="8" type="ORF">METZ01_LOCUS220407</name>
</gene>
<dbReference type="PRINTS" id="PR00050">
    <property type="entry name" value="COLDSHOCK"/>
</dbReference>
<protein>
    <recommendedName>
        <fullName evidence="7">CSD domain-containing protein</fullName>
    </recommendedName>
</protein>
<name>A0A382FZ49_9ZZZZ</name>
<feature type="domain" description="CSD" evidence="7">
    <location>
        <begin position="4"/>
        <end position="71"/>
    </location>
</feature>
<sequence length="72" mass="8206">MSELKQGIVKFFNDSKGFGFIIPSEGGEELFVYRRNINKNEIGLRTLSNNQEVEFEIEENDRGLVAVNVTPK</sequence>
<evidence type="ECO:0000259" key="7">
    <source>
        <dbReference type="PROSITE" id="PS51857"/>
    </source>
</evidence>
<keyword evidence="5" id="KW-0010">Activator</keyword>
<keyword evidence="4" id="KW-0238">DNA-binding</keyword>
<evidence type="ECO:0000256" key="4">
    <source>
        <dbReference type="ARBA" id="ARBA00023125"/>
    </source>
</evidence>
<dbReference type="InterPro" id="IPR012156">
    <property type="entry name" value="Cold_shock_CspA"/>
</dbReference>
<evidence type="ECO:0000256" key="5">
    <source>
        <dbReference type="ARBA" id="ARBA00023159"/>
    </source>
</evidence>
<organism evidence="8">
    <name type="scientific">marine metagenome</name>
    <dbReference type="NCBI Taxonomy" id="408172"/>
    <lineage>
        <taxon>unclassified sequences</taxon>
        <taxon>metagenomes</taxon>
        <taxon>ecological metagenomes</taxon>
    </lineage>
</organism>
<keyword evidence="2" id="KW-0963">Cytoplasm</keyword>
<proteinExistence type="predicted"/>
<dbReference type="AlphaFoldDB" id="A0A382FZ49"/>
<dbReference type="PROSITE" id="PS51857">
    <property type="entry name" value="CSD_2"/>
    <property type="match status" value="1"/>
</dbReference>
<keyword evidence="6" id="KW-0804">Transcription</keyword>
<evidence type="ECO:0000256" key="2">
    <source>
        <dbReference type="ARBA" id="ARBA00022490"/>
    </source>
</evidence>
<dbReference type="SMART" id="SM00357">
    <property type="entry name" value="CSP"/>
    <property type="match status" value="1"/>
</dbReference>
<dbReference type="Pfam" id="PF00313">
    <property type="entry name" value="CSD"/>
    <property type="match status" value="1"/>
</dbReference>
<dbReference type="EMBL" id="UINC01052338">
    <property type="protein sequence ID" value="SVB67553.1"/>
    <property type="molecule type" value="Genomic_DNA"/>
</dbReference>
<dbReference type="InterPro" id="IPR012340">
    <property type="entry name" value="NA-bd_OB-fold"/>
</dbReference>
<keyword evidence="3" id="KW-0805">Transcription regulation</keyword>
<dbReference type="GO" id="GO:0005737">
    <property type="term" value="C:cytoplasm"/>
    <property type="evidence" value="ECO:0007669"/>
    <property type="project" value="UniProtKB-SubCell"/>
</dbReference>
<dbReference type="GO" id="GO:0003677">
    <property type="term" value="F:DNA binding"/>
    <property type="evidence" value="ECO:0007669"/>
    <property type="project" value="UniProtKB-KW"/>
</dbReference>
<dbReference type="SUPFAM" id="SSF50249">
    <property type="entry name" value="Nucleic acid-binding proteins"/>
    <property type="match status" value="1"/>
</dbReference>
<dbReference type="PANTHER" id="PTHR46565">
    <property type="entry name" value="COLD SHOCK DOMAIN PROTEIN 2"/>
    <property type="match status" value="1"/>
</dbReference>
<reference evidence="8" key="1">
    <citation type="submission" date="2018-05" db="EMBL/GenBank/DDBJ databases">
        <authorList>
            <person name="Lanie J.A."/>
            <person name="Ng W.-L."/>
            <person name="Kazmierczak K.M."/>
            <person name="Andrzejewski T.M."/>
            <person name="Davidsen T.M."/>
            <person name="Wayne K.J."/>
            <person name="Tettelin H."/>
            <person name="Glass J.I."/>
            <person name="Rusch D."/>
            <person name="Podicherti R."/>
            <person name="Tsui H.-C.T."/>
            <person name="Winkler M.E."/>
        </authorList>
    </citation>
    <scope>NUCLEOTIDE SEQUENCE</scope>
</reference>
<evidence type="ECO:0000256" key="1">
    <source>
        <dbReference type="ARBA" id="ARBA00004496"/>
    </source>
</evidence>
<evidence type="ECO:0000256" key="3">
    <source>
        <dbReference type="ARBA" id="ARBA00023015"/>
    </source>
</evidence>
<evidence type="ECO:0000313" key="8">
    <source>
        <dbReference type="EMBL" id="SVB67553.1"/>
    </source>
</evidence>
<accession>A0A382FZ49</accession>
<comment type="subcellular location">
    <subcellularLocation>
        <location evidence="1">Cytoplasm</location>
    </subcellularLocation>
</comment>
<dbReference type="PIRSF" id="PIRSF002599">
    <property type="entry name" value="Cold_shock_A"/>
    <property type="match status" value="1"/>
</dbReference>
<dbReference type="InterPro" id="IPR002059">
    <property type="entry name" value="CSP_DNA-bd"/>
</dbReference>
<dbReference type="CDD" id="cd04458">
    <property type="entry name" value="CSP_CDS"/>
    <property type="match status" value="1"/>
</dbReference>
<dbReference type="PANTHER" id="PTHR46565:SF20">
    <property type="entry name" value="COLD SHOCK DOMAIN-CONTAINING PROTEIN 4"/>
    <property type="match status" value="1"/>
</dbReference>
<dbReference type="InterPro" id="IPR011129">
    <property type="entry name" value="CSD"/>
</dbReference>